<dbReference type="InterPro" id="IPR053143">
    <property type="entry name" value="Arylsulfate_ST"/>
</dbReference>
<evidence type="ECO:0000256" key="1">
    <source>
        <dbReference type="SAM" id="MobiDB-lite"/>
    </source>
</evidence>
<dbReference type="InterPro" id="IPR035391">
    <property type="entry name" value="Arylsulfotran_N"/>
</dbReference>
<accession>W0F449</accession>
<reference evidence="3 4" key="1">
    <citation type="submission" date="2013-12" db="EMBL/GenBank/DDBJ databases">
        <authorList>
            <consortium name="DOE Joint Genome Institute"/>
            <person name="Eisen J."/>
            <person name="Huntemann M."/>
            <person name="Han J."/>
            <person name="Chen A."/>
            <person name="Kyrpides N."/>
            <person name="Mavromatis K."/>
            <person name="Markowitz V."/>
            <person name="Palaniappan K."/>
            <person name="Ivanova N."/>
            <person name="Schaumberg A."/>
            <person name="Pati A."/>
            <person name="Liolios K."/>
            <person name="Nordberg H.P."/>
            <person name="Cantor M.N."/>
            <person name="Hua S.X."/>
            <person name="Woyke T."/>
        </authorList>
    </citation>
    <scope>NUCLEOTIDE SEQUENCE [LARGE SCALE GENOMIC DNA]</scope>
    <source>
        <strain evidence="4">DSM 19437</strain>
    </source>
</reference>
<dbReference type="KEGG" id="nso:NIASO_15775"/>
<dbReference type="InterPro" id="IPR010262">
    <property type="entry name" value="Arylsulfotransferase_bact"/>
</dbReference>
<keyword evidence="3" id="KW-0808">Transferase</keyword>
<feature type="region of interest" description="Disordered" evidence="1">
    <location>
        <begin position="359"/>
        <end position="378"/>
    </location>
</feature>
<dbReference type="STRING" id="929713.NIASO_15775"/>
<dbReference type="Pfam" id="PF05935">
    <property type="entry name" value="Arylsulfotrans"/>
    <property type="match status" value="1"/>
</dbReference>
<gene>
    <name evidence="3" type="ORF">NIASO_15775</name>
</gene>
<sequence>MLTGLVLFIFSCTRNRDVAPAEMTSKQSLSALADKGLLLNTISKEGDVYIFNFEQTDPLRLPQQDIATIAADPAHWRTTLTFSNGTTLVLPTKGDNLDYIVEDIKLNPSGYNPLAALVNVLLPTYGRVKVTVHGKNGETGTIRHLCHEDIPRQSVPVFGLYADYDNVVDLTFTDRDGRERGSTTVHIRTAPLVIQDFPQWKLIKTQPEKMEPGINLISYPGMSETDVSLPYIVDNEGELRWLLLLKSSPDLQKLSASIGLKRTKNGTFIAGDQERPRIVEIDMFGNLLHQWDLQKLGYTFHHEVTEAANGNFLINVTKTSAHLANGQPRVYDHMIELDPLNGTVVKEWDLAKMADTTRYQKPDGITPPQFSQSPTNWAHNNSIKEMGDNILATMRYQGIINFTRAGATRWIISPHKYWSAPYQSLLLNPIDESGHAITDPAVINGDASVPGFDWPWGPHTPVVLSNDDILVFDNGYNRNWVPNFGSGAINYSRVVEYRIDEDKKTVQQVWSYGKERGTGCFSQALSGVQFLPQTKHVLFCPGMGVPTSIGSGGRVVEINPQTKEVIFEMEIATGNGTGFHRVTRMPLYPDTI</sequence>
<evidence type="ECO:0000313" key="4">
    <source>
        <dbReference type="Proteomes" id="UP000003586"/>
    </source>
</evidence>
<dbReference type="Proteomes" id="UP000003586">
    <property type="component" value="Chromosome"/>
</dbReference>
<feature type="domain" description="Arylsulfotransferase N-terminal" evidence="2">
    <location>
        <begin position="104"/>
        <end position="189"/>
    </location>
</feature>
<dbReference type="InterPro" id="IPR038477">
    <property type="entry name" value="ASST_N_sf"/>
</dbReference>
<name>W0F449_9BACT</name>
<protein>
    <submittedName>
        <fullName evidence="3">Arylsulfate sulfotransferase</fullName>
    </submittedName>
</protein>
<organism evidence="3 4">
    <name type="scientific">Niabella soli DSM 19437</name>
    <dbReference type="NCBI Taxonomy" id="929713"/>
    <lineage>
        <taxon>Bacteria</taxon>
        <taxon>Pseudomonadati</taxon>
        <taxon>Bacteroidota</taxon>
        <taxon>Chitinophagia</taxon>
        <taxon>Chitinophagales</taxon>
        <taxon>Chitinophagaceae</taxon>
        <taxon>Niabella</taxon>
    </lineage>
</organism>
<dbReference type="HOGENOM" id="CLU_536118_0_0_10"/>
<evidence type="ECO:0000259" key="2">
    <source>
        <dbReference type="Pfam" id="PF17425"/>
    </source>
</evidence>
<feature type="compositionally biased region" description="Polar residues" evidence="1">
    <location>
        <begin position="368"/>
        <end position="378"/>
    </location>
</feature>
<dbReference type="eggNOG" id="ENOG502ZAQ1">
    <property type="taxonomic scope" value="Bacteria"/>
</dbReference>
<dbReference type="PANTHER" id="PTHR35340:SF10">
    <property type="entry name" value="CYTOPLASMIC PROTEIN"/>
    <property type="match status" value="1"/>
</dbReference>
<dbReference type="Gene3D" id="2.60.40.3100">
    <property type="entry name" value="Arylsulphate sulphotransferase monomer, N-terminal domain"/>
    <property type="match status" value="1"/>
</dbReference>
<evidence type="ECO:0000313" key="3">
    <source>
        <dbReference type="EMBL" id="AHF16219.1"/>
    </source>
</evidence>
<dbReference type="PANTHER" id="PTHR35340">
    <property type="entry name" value="PQQ ENZYME REPEAT PROTEIN-RELATED"/>
    <property type="match status" value="1"/>
</dbReference>
<dbReference type="AlphaFoldDB" id="W0F449"/>
<proteinExistence type="predicted"/>
<dbReference type="GO" id="GO:0004062">
    <property type="term" value="F:aryl sulfotransferase activity"/>
    <property type="evidence" value="ECO:0007669"/>
    <property type="project" value="InterPro"/>
</dbReference>
<dbReference type="Pfam" id="PF17425">
    <property type="entry name" value="Arylsulfotran_N"/>
    <property type="match status" value="1"/>
</dbReference>
<dbReference type="EMBL" id="CP007035">
    <property type="protein sequence ID" value="AHF16219.1"/>
    <property type="molecule type" value="Genomic_DNA"/>
</dbReference>
<keyword evidence="4" id="KW-1185">Reference proteome</keyword>